<evidence type="ECO:0000256" key="1">
    <source>
        <dbReference type="SAM" id="Phobius"/>
    </source>
</evidence>
<feature type="transmembrane region" description="Helical" evidence="1">
    <location>
        <begin position="130"/>
        <end position="152"/>
    </location>
</feature>
<comment type="caution">
    <text evidence="2">The sequence shown here is derived from an EMBL/GenBank/DDBJ whole genome shotgun (WGS) entry which is preliminary data.</text>
</comment>
<organism evidence="2 3">
    <name type="scientific">Candidatus Uhrbacteria bacterium CG10_big_fil_rev_8_21_14_0_10_48_11</name>
    <dbReference type="NCBI Taxonomy" id="1975037"/>
    <lineage>
        <taxon>Bacteria</taxon>
        <taxon>Candidatus Uhriibacteriota</taxon>
    </lineage>
</organism>
<dbReference type="Proteomes" id="UP000231152">
    <property type="component" value="Unassembled WGS sequence"/>
</dbReference>
<gene>
    <name evidence="2" type="ORF">COV04_00680</name>
</gene>
<name>A0A2M8LFM8_9BACT</name>
<proteinExistence type="predicted"/>
<keyword evidence="1" id="KW-0812">Transmembrane</keyword>
<dbReference type="EMBL" id="PFET01000002">
    <property type="protein sequence ID" value="PJE76251.1"/>
    <property type="molecule type" value="Genomic_DNA"/>
</dbReference>
<evidence type="ECO:0000313" key="2">
    <source>
        <dbReference type="EMBL" id="PJE76251.1"/>
    </source>
</evidence>
<evidence type="ECO:0000313" key="3">
    <source>
        <dbReference type="Proteomes" id="UP000231152"/>
    </source>
</evidence>
<reference evidence="2 3" key="1">
    <citation type="submission" date="2017-09" db="EMBL/GenBank/DDBJ databases">
        <title>Depth-based differentiation of microbial function through sediment-hosted aquifers and enrichment of novel symbionts in the deep terrestrial subsurface.</title>
        <authorList>
            <person name="Probst A.J."/>
            <person name="Ladd B."/>
            <person name="Jarett J.K."/>
            <person name="Geller-Mcgrath D.E."/>
            <person name="Sieber C.M."/>
            <person name="Emerson J.B."/>
            <person name="Anantharaman K."/>
            <person name="Thomas B.C."/>
            <person name="Malmstrom R."/>
            <person name="Stieglmeier M."/>
            <person name="Klingl A."/>
            <person name="Woyke T."/>
            <person name="Ryan C.M."/>
            <person name="Banfield J.F."/>
        </authorList>
    </citation>
    <scope>NUCLEOTIDE SEQUENCE [LARGE SCALE GENOMIC DNA]</scope>
    <source>
        <strain evidence="2">CG10_big_fil_rev_8_21_14_0_10_48_11</strain>
    </source>
</reference>
<sequence>MQDEVSRRSNCQKMRSVVQEKQKLQFGYHQVRNQRRRALKSMKSKETLKLVGIPVIVASLCCLTPIIIVLFGLGSVALAGSLADSLYGDYKWVFRLVGLVLLGLSVLSYIRRQKGICTLDEAKKRRNEIFNIIAVALTVGVVGYFVWLYVIVEYAGKLLRIWS</sequence>
<feature type="transmembrane region" description="Helical" evidence="1">
    <location>
        <begin position="92"/>
        <end position="110"/>
    </location>
</feature>
<protein>
    <recommendedName>
        <fullName evidence="4">Mercury ion transport protein</fullName>
    </recommendedName>
</protein>
<dbReference type="Gene3D" id="1.10.287.910">
    <property type="entry name" value="bacterial mercury transporter, merf"/>
    <property type="match status" value="1"/>
</dbReference>
<dbReference type="AlphaFoldDB" id="A0A2M8LFM8"/>
<feature type="transmembrane region" description="Helical" evidence="1">
    <location>
        <begin position="50"/>
        <end position="72"/>
    </location>
</feature>
<evidence type="ECO:0008006" key="4">
    <source>
        <dbReference type="Google" id="ProtNLM"/>
    </source>
</evidence>
<keyword evidence="1" id="KW-1133">Transmembrane helix</keyword>
<keyword evidence="1" id="KW-0472">Membrane</keyword>
<accession>A0A2M8LFM8</accession>